<protein>
    <submittedName>
        <fullName evidence="1">T9SS type B sorting domain-containing protein</fullName>
    </submittedName>
</protein>
<organism evidence="1 2">
    <name type="scientific">Flavobacterium polysaccharolyticum</name>
    <dbReference type="NCBI Taxonomy" id="3133148"/>
    <lineage>
        <taxon>Bacteria</taxon>
        <taxon>Pseudomonadati</taxon>
        <taxon>Bacteroidota</taxon>
        <taxon>Flavobacteriia</taxon>
        <taxon>Flavobacteriales</taxon>
        <taxon>Flavobacteriaceae</taxon>
        <taxon>Flavobacterium</taxon>
    </lineage>
</organism>
<accession>A0ABU9NLY8</accession>
<name>A0ABU9NLY8_9FLAO</name>
<sequence length="2192" mass="224962">MSGTVTALVIDANGCPISAAVSVPVVPLNPPTDMNISGTPVYCAPVASTTSTVTITTTNGVGALTYAILSPATATGNTSGATSGIFTLLAPDTYVFQVTDANGCTYQESYTVAPVTPIAIVGALVNDISCDASNGTTNNGSASFTVTGFSASGNYSIGVTSVPAALPFTQTVAADVITLTGLSAGTYTVTVTDTTTGCTANDAVTIALPAPIVFTATASKVFCSQDVSTITVGGVTGGTGTYTYAVVAGGAPAPAVGSYSTSAILTVDTNLTALSWDVYVKDANGCIAMQNVSVVSDAAPTIVAPAAQCYVGAPLTVDLSPNTITTTYNGTKSYTLDGTAIATSIATFTAPGTYVLGIKDDNGCEAFVNYTIQSQLLANAVLTKDLYCAAPVNATIDVTITGGVAPYSYQMLLNGAPSGVATPVVGSTFTASVAASGMYSFVITDSNAATCTVTSNVVEVTTPATPTFTEVHTNVTCYAGSDGTITVTPANGVAPYTFVLSGTGANTTGDATGIYTGLPAGSYTVVVTDAKGCTSVAAPAIPITAPAVVSATISVTTGLTCGAGNATQAATVEVIASGGTAPYQYNFNGLGFTPTNTFTTNVSGTVTALVIDANGCPISAAVSVPVVPLNPPTDMNISGTPVYCLPVSSQTSTVTITTTNGVGTLTYAILSPVTATGNTSGAASGIFTLLAPDTYVFEVTDANGCKYQESYTVAPVTNITVAVSATTDVTCFSAGNGSATFNVANFGSTFSTSISPTVLFTQTANQVTLSNLLPNTYTITVTDDITGCTATANVIITQPAAALDFNATATNINCDNDESTITVTATGGTLDYKYAVVIAGASAPAPTAYGLSDQLTVDTNTGASMIWDVYVMDAKGCFTFKQVTLQTDANPIITSAVAAQCPSATGTYDITVTASGFSPALQYSADGTNYQTGNVITVNAPGNYTITVKDANGCISVGSSVTIVDPLILTPTVSTPVTCTDGDGVITVSTTGGSGNYEYNIDGGTFASVTSFSNVASGNHTIGVRDTTTLCEVFATVNLQVATQVTGFALAKTEVTCNGGTDGSITATMDTPAPGVNDNPVYTYTLTGTTTVGNLPVTRPVQTSPLFSGLAAGSYTVVITSERGCTDTETITIFEPGLITVPAPTVVQFGCASGNAGNLATITVTGVTGGSNTYLNYEFIKVGSPNTVVQLSNSNVYTEANVLGGSYIVNVYDDKGCIGTSTAAISIAPYIQLDKVNVVVNQAITCNNLEDIDVSVSAIGGTPANLQFTVQDVTYDNSVTPPTAIKGSVYNLPPVSIVGGVATFTNLPVGNYEIAVRNLDTNCEIIAVHYVNQPNTFDLTIDNVVDITCFGDASGSARVTLIDRVLSPVDNAGPFDYTVYDIANPLAPVVVVPTTNSPTFGPITLTGLRAGTYMITANLTQTPFCTVSKNFTITGPSETLVISETHTDITCVAGNNDGSISATATGGWPGGYEFQLERGATVVTPWSTVSNFNGLTAGNYTVKVRDPKGCEVSTTVPLVIPTPIAFIATPSTTLLTCNGDTNATITVSAPTGGQGSNYLYTLNTTSVTPMISSGPQSGNVFDNLGAGTYTITVTDGWGCGTTSAPIVITEPTKVVASLVLATTQTCFTQSTITLSAIGGTGAYEYSTTPNFAAIEGNFATAITFPVPVGTYRYYVRDANGCISVVSNDITIDPLPALRVDLDIQNAKINCNGDSNGVIVATATGGLGNYVYTLLNGSGTPIVPAPTQLTPGNFTQLPAGIYQVRVDSQDCNVTSTGTVTIREPLLPVTATSVATPVTCNGSANGIITVTASGGTGMIKYAISPRSDQFFDTGVFDKLAPGTYQIIVQDENGCYVILSETITEPQPIFVNTVAGSEVQELCAGDNNAAFDVNITGGVAPYSVTLDDINGTYITGALTQTVFNFSGLSGGEHTVYIRDANGCTAEWIVTLDESVNLDPKATVAYGCDNNSPSNTVTVTVDASITNPADVDYALDGSTVFQASNIFNNVAPGLHTITARHTNGCEKTTIQFEVLGFTPLALTLSDGGLNEIVATATGGAGNYQYSFDGGNTFSSNNKLIYYKSGDYTVIVRDANGCEATATRYFEFIDVEIPNVFTPNGDGNNDSWTPTNTINYKDLTISIFDRYGRKVATLREGQGWDGKYNSLELPTGDYWYVLKLKNVQDDREFVGHFTLMR</sequence>
<dbReference type="RefSeq" id="WP_342691364.1">
    <property type="nucleotide sequence ID" value="NZ_JBCGDP010000005.1"/>
</dbReference>
<keyword evidence="2" id="KW-1185">Reference proteome</keyword>
<dbReference type="InterPro" id="IPR025667">
    <property type="entry name" value="SprB_repeat"/>
</dbReference>
<dbReference type="InterPro" id="IPR026341">
    <property type="entry name" value="T9SS_type_B"/>
</dbReference>
<dbReference type="NCBIfam" id="TIGR04131">
    <property type="entry name" value="Bac_Flav_CTERM"/>
    <property type="match status" value="1"/>
</dbReference>
<dbReference type="Proteomes" id="UP001468798">
    <property type="component" value="Unassembled WGS sequence"/>
</dbReference>
<evidence type="ECO:0000313" key="2">
    <source>
        <dbReference type="Proteomes" id="UP001468798"/>
    </source>
</evidence>
<proteinExistence type="predicted"/>
<dbReference type="Pfam" id="PF13585">
    <property type="entry name" value="CHU_C"/>
    <property type="match status" value="1"/>
</dbReference>
<dbReference type="EMBL" id="JBCGDP010000005">
    <property type="protein sequence ID" value="MEM0576338.1"/>
    <property type="molecule type" value="Genomic_DNA"/>
</dbReference>
<gene>
    <name evidence="1" type="ORF">WFZ86_07490</name>
</gene>
<evidence type="ECO:0000313" key="1">
    <source>
        <dbReference type="EMBL" id="MEM0576338.1"/>
    </source>
</evidence>
<comment type="caution">
    <text evidence="1">The sequence shown here is derived from an EMBL/GenBank/DDBJ whole genome shotgun (WGS) entry which is preliminary data.</text>
</comment>
<reference evidence="1 2" key="1">
    <citation type="submission" date="2024-03" db="EMBL/GenBank/DDBJ databases">
        <title>Two novel species of the genus Flavobacterium exhibiting potentially degradation of complex polysaccharides.</title>
        <authorList>
            <person name="Lian X."/>
        </authorList>
    </citation>
    <scope>NUCLEOTIDE SEQUENCE [LARGE SCALE GENOMIC DNA]</scope>
    <source>
        <strain evidence="1 2">N6</strain>
    </source>
</reference>
<dbReference type="Pfam" id="PF13573">
    <property type="entry name" value="SprB"/>
    <property type="match status" value="8"/>
</dbReference>